<dbReference type="HOGENOM" id="CLU_081471_0_0_1"/>
<dbReference type="STRING" id="9669.ENSMPUP00000000826"/>
<evidence type="ECO:0000256" key="1">
    <source>
        <dbReference type="SAM" id="MobiDB-lite"/>
    </source>
</evidence>
<accession>M3XP26</accession>
<dbReference type="GeneTree" id="ENSGT00390000004049"/>
<dbReference type="PANTHER" id="PTHR22654">
    <property type="entry name" value="G PROTEIN PATHWAY SUPPRESSOR 2"/>
    <property type="match status" value="1"/>
</dbReference>
<organism evidence="2">
    <name type="scientific">Mustela putorius furo</name>
    <name type="common">European domestic ferret</name>
    <name type="synonym">Mustela furo</name>
    <dbReference type="NCBI Taxonomy" id="9669"/>
    <lineage>
        <taxon>Eukaryota</taxon>
        <taxon>Metazoa</taxon>
        <taxon>Chordata</taxon>
        <taxon>Craniata</taxon>
        <taxon>Vertebrata</taxon>
        <taxon>Euteleostomi</taxon>
        <taxon>Mammalia</taxon>
        <taxon>Eutheria</taxon>
        <taxon>Laurasiatheria</taxon>
        <taxon>Carnivora</taxon>
        <taxon>Caniformia</taxon>
        <taxon>Musteloidea</taxon>
        <taxon>Mustelidae</taxon>
        <taxon>Mustelinae</taxon>
        <taxon>Mustela</taxon>
    </lineage>
</organism>
<protein>
    <recommendedName>
        <fullName evidence="3">G protein pathway suppressor 2</fullName>
    </recommendedName>
</protein>
<dbReference type="GO" id="GO:0005667">
    <property type="term" value="C:transcription regulator complex"/>
    <property type="evidence" value="ECO:0007669"/>
    <property type="project" value="TreeGrafter"/>
</dbReference>
<dbReference type="Pfam" id="PF15991">
    <property type="entry name" value="G_path_suppress"/>
    <property type="match status" value="1"/>
</dbReference>
<dbReference type="EMBL" id="AEYP01014990">
    <property type="status" value="NOT_ANNOTATED_CDS"/>
    <property type="molecule type" value="Genomic_DNA"/>
</dbReference>
<evidence type="ECO:0008006" key="3">
    <source>
        <dbReference type="Google" id="ProtNLM"/>
    </source>
</evidence>
<proteinExistence type="predicted"/>
<dbReference type="AlphaFoldDB" id="M3XP26"/>
<dbReference type="PANTHER" id="PTHR22654:SF2">
    <property type="entry name" value="G PROTEIN PATHWAY SUPPRESSOR 2"/>
    <property type="match status" value="1"/>
</dbReference>
<dbReference type="GO" id="GO:0003712">
    <property type="term" value="F:transcription coregulator activity"/>
    <property type="evidence" value="ECO:0007669"/>
    <property type="project" value="TreeGrafter"/>
</dbReference>
<reference evidence="2" key="1">
    <citation type="submission" date="2024-06" db="UniProtKB">
        <authorList>
            <consortium name="Ensembl"/>
        </authorList>
    </citation>
    <scope>IDENTIFICATION</scope>
</reference>
<evidence type="ECO:0000313" key="2">
    <source>
        <dbReference type="Ensembl" id="ENSMPUP00000000826.1"/>
    </source>
</evidence>
<feature type="region of interest" description="Disordered" evidence="1">
    <location>
        <begin position="1"/>
        <end position="31"/>
    </location>
</feature>
<sequence length="265" mass="29513">EEEGDKMIEQKMKEEQRRRKKKEMDVRMSLQEPKEQEKLWALEEEKHQLFLQLKKFDVRRRNGRKEGPDRSAVSCAPQSLVAHTGAHLLGVQKSPGRPCTLLVAERTKQMFRRQVLGTRHYVGSAAAFAGSPEPGQFQGGPSSAYGTACLTMPAVRPSLQLRAPSAFPAARYLSQPQPQLHAGHFPPTQTGFLQPGGRRSLQRQMKPTVFLHPMYPQALHAPSGLSASLQLLGNRQPAVKSGFPVTRQPGSHFPFIQQSPRICGP</sequence>
<dbReference type="Ensembl" id="ENSMPUT00000000842.1">
    <property type="protein sequence ID" value="ENSMPUP00000000826.1"/>
    <property type="gene ID" value="ENSMPUG00000000830.1"/>
</dbReference>
<dbReference type="eggNOG" id="ENOG502RFJB">
    <property type="taxonomic scope" value="Eukaryota"/>
</dbReference>
<name>M3XP26_MUSPF</name>
<dbReference type="GO" id="GO:0006357">
    <property type="term" value="P:regulation of transcription by RNA polymerase II"/>
    <property type="evidence" value="ECO:0007669"/>
    <property type="project" value="TreeGrafter"/>
</dbReference>
<dbReference type="InterPro" id="IPR026094">
    <property type="entry name" value="GPS2"/>
</dbReference>
<dbReference type="InParanoid" id="M3XP26"/>